<dbReference type="EMBL" id="CDMY01000560">
    <property type="protein sequence ID" value="CEM22845.1"/>
    <property type="molecule type" value="Genomic_DNA"/>
</dbReference>
<accession>A0A0G4G433</accession>
<dbReference type="AlphaFoldDB" id="A0A0G4G433"/>
<sequence length="128" mass="14416">MSRNHSPPVHGYTRACRLKAFPPVLRVEDSEAHIRFSSIAAHRQQFSRVRLLNILKAEARQLKTRSETRGRGLGLANVNSSLTRRAHQYAAETHTQITRAEVNGLLSEAKNEVFGKNYFKDGIHQPGS</sequence>
<dbReference type="InParanoid" id="A0A0G4G433"/>
<name>A0A0G4G433_VITBC</name>
<gene>
    <name evidence="1" type="ORF">Vbra_16917</name>
</gene>
<organism evidence="1 2">
    <name type="scientific">Vitrella brassicaformis (strain CCMP3155)</name>
    <dbReference type="NCBI Taxonomy" id="1169540"/>
    <lineage>
        <taxon>Eukaryota</taxon>
        <taxon>Sar</taxon>
        <taxon>Alveolata</taxon>
        <taxon>Colpodellida</taxon>
        <taxon>Vitrellaceae</taxon>
        <taxon>Vitrella</taxon>
    </lineage>
</organism>
<protein>
    <submittedName>
        <fullName evidence="1">Uncharacterized protein</fullName>
    </submittedName>
</protein>
<evidence type="ECO:0000313" key="2">
    <source>
        <dbReference type="Proteomes" id="UP000041254"/>
    </source>
</evidence>
<evidence type="ECO:0000313" key="1">
    <source>
        <dbReference type="EMBL" id="CEM22845.1"/>
    </source>
</evidence>
<dbReference type="Proteomes" id="UP000041254">
    <property type="component" value="Unassembled WGS sequence"/>
</dbReference>
<proteinExistence type="predicted"/>
<reference evidence="1 2" key="1">
    <citation type="submission" date="2014-11" db="EMBL/GenBank/DDBJ databases">
        <authorList>
            <person name="Zhu J."/>
            <person name="Qi W."/>
            <person name="Song R."/>
        </authorList>
    </citation>
    <scope>NUCLEOTIDE SEQUENCE [LARGE SCALE GENOMIC DNA]</scope>
</reference>
<dbReference type="VEuPathDB" id="CryptoDB:Vbra_16917"/>
<keyword evidence="2" id="KW-1185">Reference proteome</keyword>
<dbReference type="PhylomeDB" id="A0A0G4G433"/>